<evidence type="ECO:0000256" key="2">
    <source>
        <dbReference type="PIRSR" id="PIRSR620019-1"/>
    </source>
</evidence>
<comment type="similarity">
    <text evidence="1">Belongs to the transferase hexapeptide repeat family.</text>
</comment>
<proteinExistence type="inferred from homology"/>
<evidence type="ECO:0000256" key="3">
    <source>
        <dbReference type="PIRSR" id="PIRSR620019-2"/>
    </source>
</evidence>
<dbReference type="EMBL" id="LC066376">
    <property type="protein sequence ID" value="BAT28000.1"/>
    <property type="molecule type" value="Genomic_DNA"/>
</dbReference>
<feature type="site" description="Increases basicity of active site His" evidence="2">
    <location>
        <position position="145"/>
    </location>
</feature>
<dbReference type="Gene3D" id="2.160.10.10">
    <property type="entry name" value="Hexapeptide repeat proteins"/>
    <property type="match status" value="1"/>
</dbReference>
<dbReference type="Gene3D" id="3.40.50.20">
    <property type="match status" value="1"/>
</dbReference>
<dbReference type="InterPro" id="IPR050179">
    <property type="entry name" value="Trans_hexapeptide_repeat"/>
</dbReference>
<dbReference type="SUPFAM" id="SSF51161">
    <property type="entry name" value="Trimeric LpxA-like enzymes"/>
    <property type="match status" value="1"/>
</dbReference>
<dbReference type="InterPro" id="IPR020019">
    <property type="entry name" value="AcTrfase_PglD-like"/>
</dbReference>
<feature type="active site" description="Proton acceptor" evidence="2">
    <location>
        <position position="144"/>
    </location>
</feature>
<protein>
    <submittedName>
        <fullName evidence="5">Pilin glycosylation protein</fullName>
    </submittedName>
</protein>
<evidence type="ECO:0000256" key="1">
    <source>
        <dbReference type="ARBA" id="ARBA00007274"/>
    </source>
</evidence>
<accession>A0A0P0Z2A1</accession>
<sequence>MENISKEPSSEPYRRQIIYGAGGHARELAFQLKQAGHDVVAFVDDISPSGSADHLPILSFSEADQAFRDAEWHIAIGNISAKRRLAAKIIKNNNYLGSFVSPNAIVSGSAQIMAPAQIFANTVVSANTRIEPFAVLHFGTIVAHDVTVGEFSFLAPRTTVAGHVIIGRDCWLGVGCTIINGSSEAQILIGNGATVGAGACVVKDVRAGDTVAGVPARPLMSRTIEQ</sequence>
<reference evidence="5" key="1">
    <citation type="journal article" date="2015" name="Proc. Natl. Acad. Sci. U.S.A.">
        <title>Bacterial clade with the ribosomal RNA operon on a small plasmid rather than the chromosome.</title>
        <authorList>
            <person name="Anda M."/>
            <person name="Ohtsubo Y."/>
            <person name="Okubo T."/>
            <person name="Sugawara M."/>
            <person name="Nagata Y."/>
            <person name="Tsuda M."/>
            <person name="Minamisawa K."/>
            <person name="Mitsui H."/>
        </authorList>
    </citation>
    <scope>NUCLEOTIDE SEQUENCE</scope>
    <source>
        <strain evidence="5">JCM 14755</strain>
    </source>
</reference>
<organism evidence="5">
    <name type="scientific">Aureimonas frigidaquae</name>
    <dbReference type="NCBI Taxonomy" id="424757"/>
    <lineage>
        <taxon>Bacteria</taxon>
        <taxon>Pseudomonadati</taxon>
        <taxon>Pseudomonadota</taxon>
        <taxon>Alphaproteobacteria</taxon>
        <taxon>Hyphomicrobiales</taxon>
        <taxon>Aurantimonadaceae</taxon>
        <taxon>Aureimonas</taxon>
    </lineage>
</organism>
<dbReference type="InterPro" id="IPR011004">
    <property type="entry name" value="Trimer_LpxA-like_sf"/>
</dbReference>
<name>A0A0P0Z2A1_9HYPH</name>
<dbReference type="AlphaFoldDB" id="A0A0P0Z2A1"/>
<feature type="domain" description="PglD N-terminal" evidence="4">
    <location>
        <begin position="17"/>
        <end position="88"/>
    </location>
</feature>
<dbReference type="PANTHER" id="PTHR43300:SF7">
    <property type="entry name" value="UDP-N-ACETYLBACILLOSAMINE N-ACETYLTRANSFERASE"/>
    <property type="match status" value="1"/>
</dbReference>
<dbReference type="RefSeq" id="WP_157070095.1">
    <property type="nucleotide sequence ID" value="NZ_BBWR01000010.1"/>
</dbReference>
<evidence type="ECO:0000259" key="4">
    <source>
        <dbReference type="Pfam" id="PF17836"/>
    </source>
</evidence>
<dbReference type="InterPro" id="IPR041561">
    <property type="entry name" value="PglD_N"/>
</dbReference>
<dbReference type="OrthoDB" id="9815592at2"/>
<feature type="binding site" evidence="3">
    <location>
        <position position="77"/>
    </location>
    <ligand>
        <name>substrate</name>
    </ligand>
</feature>
<dbReference type="Pfam" id="PF17836">
    <property type="entry name" value="PglD_N"/>
    <property type="match status" value="1"/>
</dbReference>
<dbReference type="PANTHER" id="PTHR43300">
    <property type="entry name" value="ACETYLTRANSFERASE"/>
    <property type="match status" value="1"/>
</dbReference>
<evidence type="ECO:0000313" key="5">
    <source>
        <dbReference type="EMBL" id="BAT28000.1"/>
    </source>
</evidence>
<dbReference type="NCBIfam" id="TIGR03570">
    <property type="entry name" value="NeuD_NnaD"/>
    <property type="match status" value="1"/>
</dbReference>
<dbReference type="CDD" id="cd03360">
    <property type="entry name" value="LbH_AT_putative"/>
    <property type="match status" value="1"/>
</dbReference>